<evidence type="ECO:0008006" key="3">
    <source>
        <dbReference type="Google" id="ProtNLM"/>
    </source>
</evidence>
<dbReference type="PANTHER" id="PTHR24299">
    <property type="entry name" value="CYTOCHROME P450 FAMILY 1"/>
    <property type="match status" value="1"/>
</dbReference>
<dbReference type="Gene3D" id="1.10.630.10">
    <property type="entry name" value="Cytochrome P450"/>
    <property type="match status" value="1"/>
</dbReference>
<dbReference type="GO" id="GO:0020037">
    <property type="term" value="F:heme binding"/>
    <property type="evidence" value="ECO:0007669"/>
    <property type="project" value="InterPro"/>
</dbReference>
<gene>
    <name evidence="1" type="ORF">SSX86_021704</name>
</gene>
<dbReference type="PANTHER" id="PTHR24299:SF63">
    <property type="entry name" value="ISOFLAVONE 2'-HYDROXYLASE"/>
    <property type="match status" value="1"/>
</dbReference>
<dbReference type="EMBL" id="JBCNJP010000021">
    <property type="protein sequence ID" value="KAK9059085.1"/>
    <property type="molecule type" value="Genomic_DNA"/>
</dbReference>
<dbReference type="InterPro" id="IPR036396">
    <property type="entry name" value="Cyt_P450_sf"/>
</dbReference>
<evidence type="ECO:0000313" key="1">
    <source>
        <dbReference type="EMBL" id="KAK9059085.1"/>
    </source>
</evidence>
<sequence length="148" mass="15878">MEVPYLVITLLLLASYLFTSYVRRKSSNLPPTVFPSLPLIGNLYLLKPPLYRTLAKISAKHGPILHLQLGFRRVLLVSSPSAVEESTSFSPTAPNCCSEKSSASTTPASCGLPTATTGAISVASRPSRSYRSTVSTSSTTSAWRKPGF</sequence>
<dbReference type="AlphaFoldDB" id="A0AAP0GU29"/>
<name>A0AAP0GU29_9ASTR</name>
<comment type="caution">
    <text evidence="1">The sequence shown here is derived from an EMBL/GenBank/DDBJ whole genome shotgun (WGS) entry which is preliminary data.</text>
</comment>
<proteinExistence type="predicted"/>
<accession>A0AAP0GU29</accession>
<dbReference type="SUPFAM" id="SSF48264">
    <property type="entry name" value="Cytochrome P450"/>
    <property type="match status" value="1"/>
</dbReference>
<reference evidence="1 2" key="1">
    <citation type="submission" date="2024-04" db="EMBL/GenBank/DDBJ databases">
        <title>The reference genome of an endangered Asteraceae, Deinandra increscens subsp. villosa, native to the Central Coast of California.</title>
        <authorList>
            <person name="Guilliams M."/>
            <person name="Hasenstab-Lehman K."/>
            <person name="Meyer R."/>
            <person name="Mcevoy S."/>
        </authorList>
    </citation>
    <scope>NUCLEOTIDE SEQUENCE [LARGE SCALE GENOMIC DNA]</scope>
    <source>
        <tissue evidence="1">Leaf</tissue>
    </source>
</reference>
<dbReference type="Proteomes" id="UP001408789">
    <property type="component" value="Unassembled WGS sequence"/>
</dbReference>
<keyword evidence="2" id="KW-1185">Reference proteome</keyword>
<dbReference type="GO" id="GO:0004497">
    <property type="term" value="F:monooxygenase activity"/>
    <property type="evidence" value="ECO:0007669"/>
    <property type="project" value="InterPro"/>
</dbReference>
<dbReference type="GO" id="GO:0016705">
    <property type="term" value="F:oxidoreductase activity, acting on paired donors, with incorporation or reduction of molecular oxygen"/>
    <property type="evidence" value="ECO:0007669"/>
    <property type="project" value="InterPro"/>
</dbReference>
<dbReference type="GO" id="GO:0005506">
    <property type="term" value="F:iron ion binding"/>
    <property type="evidence" value="ECO:0007669"/>
    <property type="project" value="InterPro"/>
</dbReference>
<evidence type="ECO:0000313" key="2">
    <source>
        <dbReference type="Proteomes" id="UP001408789"/>
    </source>
</evidence>
<protein>
    <recommendedName>
        <fullName evidence="3">Cytochrome P450</fullName>
    </recommendedName>
</protein>
<organism evidence="1 2">
    <name type="scientific">Deinandra increscens subsp. villosa</name>
    <dbReference type="NCBI Taxonomy" id="3103831"/>
    <lineage>
        <taxon>Eukaryota</taxon>
        <taxon>Viridiplantae</taxon>
        <taxon>Streptophyta</taxon>
        <taxon>Embryophyta</taxon>
        <taxon>Tracheophyta</taxon>
        <taxon>Spermatophyta</taxon>
        <taxon>Magnoliopsida</taxon>
        <taxon>eudicotyledons</taxon>
        <taxon>Gunneridae</taxon>
        <taxon>Pentapetalae</taxon>
        <taxon>asterids</taxon>
        <taxon>campanulids</taxon>
        <taxon>Asterales</taxon>
        <taxon>Asteraceae</taxon>
        <taxon>Asteroideae</taxon>
        <taxon>Heliantheae alliance</taxon>
        <taxon>Madieae</taxon>
        <taxon>Madiinae</taxon>
        <taxon>Deinandra</taxon>
    </lineage>
</organism>